<dbReference type="Pfam" id="PF00155">
    <property type="entry name" value="Aminotran_1_2"/>
    <property type="match status" value="1"/>
</dbReference>
<comment type="cofactor">
    <cofactor evidence="1">
        <name>pyridoxal 5'-phosphate</name>
        <dbReference type="ChEBI" id="CHEBI:597326"/>
    </cofactor>
</comment>
<keyword evidence="2 6" id="KW-0032">Aminotransferase</keyword>
<evidence type="ECO:0000313" key="7">
    <source>
        <dbReference type="Proteomes" id="UP001370590"/>
    </source>
</evidence>
<dbReference type="InterPro" id="IPR015421">
    <property type="entry name" value="PyrdxlP-dep_Trfase_major"/>
</dbReference>
<name>A0ABU8SKT3_9LACO</name>
<dbReference type="PANTHER" id="PTHR42790:SF19">
    <property type="entry name" value="KYNURENINE_ALPHA-AMINOADIPATE AMINOTRANSFERASE, MITOCHONDRIAL"/>
    <property type="match status" value="1"/>
</dbReference>
<evidence type="ECO:0000259" key="5">
    <source>
        <dbReference type="Pfam" id="PF00155"/>
    </source>
</evidence>
<dbReference type="InterPro" id="IPR050859">
    <property type="entry name" value="Class-I_PLP-dep_aminotransf"/>
</dbReference>
<organism evidence="6 7">
    <name type="scientific">Nicoliella lavandulae</name>
    <dbReference type="NCBI Taxonomy" id="3082954"/>
    <lineage>
        <taxon>Bacteria</taxon>
        <taxon>Bacillati</taxon>
        <taxon>Bacillota</taxon>
        <taxon>Bacilli</taxon>
        <taxon>Lactobacillales</taxon>
        <taxon>Lactobacillaceae</taxon>
        <taxon>Nicoliella</taxon>
    </lineage>
</organism>
<evidence type="ECO:0000256" key="2">
    <source>
        <dbReference type="ARBA" id="ARBA00022576"/>
    </source>
</evidence>
<proteinExistence type="predicted"/>
<evidence type="ECO:0000256" key="3">
    <source>
        <dbReference type="ARBA" id="ARBA00022679"/>
    </source>
</evidence>
<dbReference type="RefSeq" id="WP_339959662.1">
    <property type="nucleotide sequence ID" value="NZ_JAWMWH010000001.1"/>
</dbReference>
<dbReference type="PANTHER" id="PTHR42790">
    <property type="entry name" value="AMINOTRANSFERASE"/>
    <property type="match status" value="1"/>
</dbReference>
<sequence length="395" mass="43727">MTKYKFSSRVPLSNDNPFGEVLTVASKPSIISFAGGLPAPELFPVAQLKAVADRIFDDDGQKVLQYSVAQGNLKLRQLIAAYMQTRGLTEDPANMLITTGSQQGLDVIAEMMIDPGDKVISERPTYLSALDVFKTYGAETLGVGMDADGMKMDELEATLKQNPDTKIVYVVPNFQNPTGNSMSLARRKRLVELADEYDFIIVEDDPYGAIRYAGEAIAPIRSLDDAGRVIYTGTFSKILAPGLRLGWASADPALIAKMTLLKQFEDVHTDNLTQCIIARYMQDYDMQAHIDQITAAYKERGAAMIQAIQDYFPAETEFTRPEGGMFIWAKLPKNIDIDQLFDECIKHDVAFVPGAPFFPDNPEVNTMRLNYSNRSVEEIKSGMKTMGTVIASLNQ</sequence>
<gene>
    <name evidence="6" type="ORF">R4146_01285</name>
</gene>
<keyword evidence="3" id="KW-0808">Transferase</keyword>
<dbReference type="Proteomes" id="UP001370590">
    <property type="component" value="Unassembled WGS sequence"/>
</dbReference>
<dbReference type="InterPro" id="IPR004839">
    <property type="entry name" value="Aminotransferase_I/II_large"/>
</dbReference>
<dbReference type="CDD" id="cd00609">
    <property type="entry name" value="AAT_like"/>
    <property type="match status" value="1"/>
</dbReference>
<accession>A0ABU8SKT3</accession>
<feature type="domain" description="Aminotransferase class I/classII large" evidence="5">
    <location>
        <begin position="47"/>
        <end position="380"/>
    </location>
</feature>
<comment type="caution">
    <text evidence="6">The sequence shown here is derived from an EMBL/GenBank/DDBJ whole genome shotgun (WGS) entry which is preliminary data.</text>
</comment>
<dbReference type="InterPro" id="IPR015424">
    <property type="entry name" value="PyrdxlP-dep_Trfase"/>
</dbReference>
<protein>
    <submittedName>
        <fullName evidence="6">PLP-dependent aminotransferase family protein</fullName>
    </submittedName>
</protein>
<evidence type="ECO:0000256" key="1">
    <source>
        <dbReference type="ARBA" id="ARBA00001933"/>
    </source>
</evidence>
<reference evidence="6 7" key="1">
    <citation type="submission" date="2023-10" db="EMBL/GenBank/DDBJ databases">
        <title>Nicoliella lavandulae sp. nov. isolated from Lavandula angustifolia flowers.</title>
        <authorList>
            <person name="Alcantara C."/>
            <person name="Zuniga M."/>
            <person name="Landete J.M."/>
            <person name="Monedero V."/>
        </authorList>
    </citation>
    <scope>NUCLEOTIDE SEQUENCE [LARGE SCALE GENOMIC DNA]</scope>
    <source>
        <strain evidence="6 7">Es01</strain>
    </source>
</reference>
<evidence type="ECO:0000256" key="4">
    <source>
        <dbReference type="ARBA" id="ARBA00022898"/>
    </source>
</evidence>
<keyword evidence="4" id="KW-0663">Pyridoxal phosphate</keyword>
<dbReference type="Gene3D" id="3.90.1150.10">
    <property type="entry name" value="Aspartate Aminotransferase, domain 1"/>
    <property type="match status" value="1"/>
</dbReference>
<keyword evidence="7" id="KW-1185">Reference proteome</keyword>
<dbReference type="SUPFAM" id="SSF53383">
    <property type="entry name" value="PLP-dependent transferases"/>
    <property type="match status" value="1"/>
</dbReference>
<dbReference type="GO" id="GO:0008483">
    <property type="term" value="F:transaminase activity"/>
    <property type="evidence" value="ECO:0007669"/>
    <property type="project" value="UniProtKB-KW"/>
</dbReference>
<dbReference type="InterPro" id="IPR015422">
    <property type="entry name" value="PyrdxlP-dep_Trfase_small"/>
</dbReference>
<dbReference type="Gene3D" id="3.40.640.10">
    <property type="entry name" value="Type I PLP-dependent aspartate aminotransferase-like (Major domain)"/>
    <property type="match status" value="1"/>
</dbReference>
<dbReference type="EMBL" id="JAWMWH010000001">
    <property type="protein sequence ID" value="MEJ6399822.1"/>
    <property type="molecule type" value="Genomic_DNA"/>
</dbReference>
<evidence type="ECO:0000313" key="6">
    <source>
        <dbReference type="EMBL" id="MEJ6399822.1"/>
    </source>
</evidence>